<dbReference type="Proteomes" id="UP000215914">
    <property type="component" value="Unassembled WGS sequence"/>
</dbReference>
<protein>
    <submittedName>
        <fullName evidence="1">Uncharacterized protein</fullName>
    </submittedName>
</protein>
<evidence type="ECO:0000313" key="1">
    <source>
        <dbReference type="EMBL" id="KAF5802863.1"/>
    </source>
</evidence>
<accession>A0A9K3ITS8</accession>
<reference evidence="1" key="1">
    <citation type="journal article" date="2017" name="Nature">
        <title>The sunflower genome provides insights into oil metabolism, flowering and Asterid evolution.</title>
        <authorList>
            <person name="Badouin H."/>
            <person name="Gouzy J."/>
            <person name="Grassa C.J."/>
            <person name="Murat F."/>
            <person name="Staton S.E."/>
            <person name="Cottret L."/>
            <person name="Lelandais-Briere C."/>
            <person name="Owens G.L."/>
            <person name="Carrere S."/>
            <person name="Mayjonade B."/>
            <person name="Legrand L."/>
            <person name="Gill N."/>
            <person name="Kane N.C."/>
            <person name="Bowers J.E."/>
            <person name="Hubner S."/>
            <person name="Bellec A."/>
            <person name="Berard A."/>
            <person name="Berges H."/>
            <person name="Blanchet N."/>
            <person name="Boniface M.C."/>
            <person name="Brunel D."/>
            <person name="Catrice O."/>
            <person name="Chaidir N."/>
            <person name="Claudel C."/>
            <person name="Donnadieu C."/>
            <person name="Faraut T."/>
            <person name="Fievet G."/>
            <person name="Helmstetter N."/>
            <person name="King M."/>
            <person name="Knapp S.J."/>
            <person name="Lai Z."/>
            <person name="Le Paslier M.C."/>
            <person name="Lippi Y."/>
            <person name="Lorenzon L."/>
            <person name="Mandel J.R."/>
            <person name="Marage G."/>
            <person name="Marchand G."/>
            <person name="Marquand E."/>
            <person name="Bret-Mestries E."/>
            <person name="Morien E."/>
            <person name="Nambeesan S."/>
            <person name="Nguyen T."/>
            <person name="Pegot-Espagnet P."/>
            <person name="Pouilly N."/>
            <person name="Raftis F."/>
            <person name="Sallet E."/>
            <person name="Schiex T."/>
            <person name="Thomas J."/>
            <person name="Vandecasteele C."/>
            <person name="Vares D."/>
            <person name="Vear F."/>
            <person name="Vautrin S."/>
            <person name="Crespi M."/>
            <person name="Mangin B."/>
            <person name="Burke J.M."/>
            <person name="Salse J."/>
            <person name="Munos S."/>
            <person name="Vincourt P."/>
            <person name="Rieseberg L.H."/>
            <person name="Langlade N.B."/>
        </authorList>
    </citation>
    <scope>NUCLEOTIDE SEQUENCE</scope>
    <source>
        <tissue evidence="1">Leaves</tissue>
    </source>
</reference>
<comment type="caution">
    <text evidence="1">The sequence shown here is derived from an EMBL/GenBank/DDBJ whole genome shotgun (WGS) entry which is preliminary data.</text>
</comment>
<dbReference type="AlphaFoldDB" id="A0A9K3ITS8"/>
<gene>
    <name evidence="1" type="ORF">HanXRQr2_Chr06g0264541</name>
</gene>
<reference evidence="1" key="2">
    <citation type="submission" date="2020-06" db="EMBL/GenBank/DDBJ databases">
        <title>Helianthus annuus Genome sequencing and assembly Release 2.</title>
        <authorList>
            <person name="Gouzy J."/>
            <person name="Langlade N."/>
            <person name="Munos S."/>
        </authorList>
    </citation>
    <scope>NUCLEOTIDE SEQUENCE</scope>
    <source>
        <tissue evidence="1">Leaves</tissue>
    </source>
</reference>
<evidence type="ECO:0000313" key="2">
    <source>
        <dbReference type="Proteomes" id="UP000215914"/>
    </source>
</evidence>
<sequence length="82" mass="9139">MLSLFCKTKNTHPTQRFASFSTLKLSVCASDQPVTPEQTELVGGESHPKTKLCRIHQPCRRHEDVAGVPRSIRYSLTGRSDA</sequence>
<keyword evidence="2" id="KW-1185">Reference proteome</keyword>
<proteinExistence type="predicted"/>
<organism evidence="1 2">
    <name type="scientific">Helianthus annuus</name>
    <name type="common">Common sunflower</name>
    <dbReference type="NCBI Taxonomy" id="4232"/>
    <lineage>
        <taxon>Eukaryota</taxon>
        <taxon>Viridiplantae</taxon>
        <taxon>Streptophyta</taxon>
        <taxon>Embryophyta</taxon>
        <taxon>Tracheophyta</taxon>
        <taxon>Spermatophyta</taxon>
        <taxon>Magnoliopsida</taxon>
        <taxon>eudicotyledons</taxon>
        <taxon>Gunneridae</taxon>
        <taxon>Pentapetalae</taxon>
        <taxon>asterids</taxon>
        <taxon>campanulids</taxon>
        <taxon>Asterales</taxon>
        <taxon>Asteraceae</taxon>
        <taxon>Asteroideae</taxon>
        <taxon>Heliantheae alliance</taxon>
        <taxon>Heliantheae</taxon>
        <taxon>Helianthus</taxon>
    </lineage>
</organism>
<dbReference type="Gramene" id="mRNA:HanXRQr2_Chr06g0264541">
    <property type="protein sequence ID" value="mRNA:HanXRQr2_Chr06g0264541"/>
    <property type="gene ID" value="HanXRQr2_Chr06g0264541"/>
</dbReference>
<name>A0A9K3ITS8_HELAN</name>
<dbReference type="EMBL" id="MNCJ02000321">
    <property type="protein sequence ID" value="KAF5802863.1"/>
    <property type="molecule type" value="Genomic_DNA"/>
</dbReference>